<dbReference type="CDD" id="cd14372">
    <property type="entry name" value="CUE_Cue5p_like"/>
    <property type="match status" value="1"/>
</dbReference>
<dbReference type="PANTHER" id="PTHR16461:SF5">
    <property type="entry name" value="TOLL-INTERACTING PROTEIN"/>
    <property type="match status" value="1"/>
</dbReference>
<reference evidence="3 4" key="1">
    <citation type="journal article" date="2016" name="Front. Microbiol.">
        <title>Genome and transcriptome sequences reveal the specific parasitism of the nematophagous Purpureocillium lilacinum 36-1.</title>
        <authorList>
            <person name="Xie J."/>
            <person name="Li S."/>
            <person name="Mo C."/>
            <person name="Xiao X."/>
            <person name="Peng D."/>
            <person name="Wang G."/>
            <person name="Xiao Y."/>
        </authorList>
    </citation>
    <scope>NUCLEOTIDE SEQUENCE [LARGE SCALE GENOMIC DNA]</scope>
    <source>
        <strain evidence="3 4">36-1</strain>
    </source>
</reference>
<feature type="compositionally biased region" description="Basic and acidic residues" evidence="1">
    <location>
        <begin position="459"/>
        <end position="483"/>
    </location>
</feature>
<feature type="region of interest" description="Disordered" evidence="1">
    <location>
        <begin position="320"/>
        <end position="505"/>
    </location>
</feature>
<dbReference type="PROSITE" id="PS51140">
    <property type="entry name" value="CUE"/>
    <property type="match status" value="1"/>
</dbReference>
<dbReference type="EMBL" id="LCWV01000004">
    <property type="protein sequence ID" value="PWI73673.1"/>
    <property type="molecule type" value="Genomic_DNA"/>
</dbReference>
<evidence type="ECO:0000313" key="4">
    <source>
        <dbReference type="Proteomes" id="UP000245956"/>
    </source>
</evidence>
<comment type="caution">
    <text evidence="3">The sequence shown here is derived from an EMBL/GenBank/DDBJ whole genome shotgun (WGS) entry which is preliminary data.</text>
</comment>
<dbReference type="SUPFAM" id="SSF46934">
    <property type="entry name" value="UBA-like"/>
    <property type="match status" value="1"/>
</dbReference>
<evidence type="ECO:0000259" key="2">
    <source>
        <dbReference type="PROSITE" id="PS51140"/>
    </source>
</evidence>
<proteinExistence type="predicted"/>
<accession>A0A2U3EGR5</accession>
<dbReference type="AlphaFoldDB" id="A0A2U3EGR5"/>
<dbReference type="PANTHER" id="PTHR16461">
    <property type="entry name" value="TOLL-INTERACTING PROTEIN"/>
    <property type="match status" value="1"/>
</dbReference>
<organism evidence="3 4">
    <name type="scientific">Purpureocillium lilacinum</name>
    <name type="common">Paecilomyces lilacinus</name>
    <dbReference type="NCBI Taxonomy" id="33203"/>
    <lineage>
        <taxon>Eukaryota</taxon>
        <taxon>Fungi</taxon>
        <taxon>Dikarya</taxon>
        <taxon>Ascomycota</taxon>
        <taxon>Pezizomycotina</taxon>
        <taxon>Sordariomycetes</taxon>
        <taxon>Hypocreomycetidae</taxon>
        <taxon>Hypocreales</taxon>
        <taxon>Ophiocordycipitaceae</taxon>
        <taxon>Purpureocillium</taxon>
    </lineage>
</organism>
<feature type="region of interest" description="Disordered" evidence="1">
    <location>
        <begin position="68"/>
        <end position="173"/>
    </location>
</feature>
<feature type="compositionally biased region" description="Basic and acidic residues" evidence="1">
    <location>
        <begin position="395"/>
        <end position="404"/>
    </location>
</feature>
<dbReference type="GO" id="GO:0005737">
    <property type="term" value="C:cytoplasm"/>
    <property type="evidence" value="ECO:0007669"/>
    <property type="project" value="TreeGrafter"/>
</dbReference>
<feature type="domain" description="CUE" evidence="2">
    <location>
        <begin position="169"/>
        <end position="212"/>
    </location>
</feature>
<evidence type="ECO:0000256" key="1">
    <source>
        <dbReference type="SAM" id="MobiDB-lite"/>
    </source>
</evidence>
<dbReference type="FunFam" id="1.10.8.10:FF:000064">
    <property type="entry name" value="Similar to CUE domain-containing protein"/>
    <property type="match status" value="1"/>
</dbReference>
<feature type="compositionally biased region" description="Basic and acidic residues" evidence="1">
    <location>
        <begin position="337"/>
        <end position="353"/>
    </location>
</feature>
<dbReference type="Gene3D" id="1.10.8.10">
    <property type="entry name" value="DNA helicase RuvA subunit, C-terminal domain"/>
    <property type="match status" value="1"/>
</dbReference>
<dbReference type="GO" id="GO:0006511">
    <property type="term" value="P:ubiquitin-dependent protein catabolic process"/>
    <property type="evidence" value="ECO:0007669"/>
    <property type="project" value="TreeGrafter"/>
</dbReference>
<feature type="compositionally biased region" description="Basic and acidic residues" evidence="1">
    <location>
        <begin position="494"/>
        <end position="505"/>
    </location>
</feature>
<dbReference type="SMART" id="SM00546">
    <property type="entry name" value="CUE"/>
    <property type="match status" value="1"/>
</dbReference>
<sequence>MFMRLVKATLDLEAQYEIRRHHSRGLCSIIVAKVTGLWLARPLRCSLWGRHHWRVPELQPLANITGLKRPALDSDSTPPKMSTQADANKPAAEAGAESPTTARPLEMDDDDVQDTGVVAGDDVPGTGSGADPKVTTTSTTTPLPATVTDAPEAASDEAPPPKPPRPLTEAQKNEMILKEAFPSVDNSVIKAVLRASSGRVEPAFNALLEMTDPDAAKNEPEDVPPPQPRRPQGHTPMSQVEADELYARQLAEHYDNVGAYEARTSNRSRGQHNLDDDDREHSFIDDDLPVIRENLRKGFIETQTKVNGWITNLRKKIEDGFDETEENTQRQGSPFRRPGEASRRSGDYDRYDADPQVLSDDFAGMKFSADGTPANRTFNPTLHRPPPPSSSPRPSDGRRVGFKEETEEINMYDTSPRVPPKDTPSSAMKPSKWQPLSTVEPAPMADNDPFSLGDSEDEKDAKDAKEKPKDAKADESERLKKAAAEAMADSLVDPAKEGDSAAKKS</sequence>
<protein>
    <submittedName>
        <fullName evidence="3">CUE domain protein</fullName>
    </submittedName>
</protein>
<dbReference type="InterPro" id="IPR009060">
    <property type="entry name" value="UBA-like_sf"/>
</dbReference>
<evidence type="ECO:0000313" key="3">
    <source>
        <dbReference type="EMBL" id="PWI73673.1"/>
    </source>
</evidence>
<name>A0A2U3EGR5_PURLI</name>
<dbReference type="GO" id="GO:0031624">
    <property type="term" value="F:ubiquitin conjugating enzyme binding"/>
    <property type="evidence" value="ECO:0007669"/>
    <property type="project" value="TreeGrafter"/>
</dbReference>
<dbReference type="Pfam" id="PF02845">
    <property type="entry name" value="CUE"/>
    <property type="match status" value="1"/>
</dbReference>
<feature type="compositionally biased region" description="Polar residues" evidence="1">
    <location>
        <begin position="74"/>
        <end position="86"/>
    </location>
</feature>
<feature type="region of interest" description="Disordered" evidence="1">
    <location>
        <begin position="259"/>
        <end position="282"/>
    </location>
</feature>
<dbReference type="GO" id="GO:0043130">
    <property type="term" value="F:ubiquitin binding"/>
    <property type="evidence" value="ECO:0007669"/>
    <property type="project" value="InterPro"/>
</dbReference>
<dbReference type="InterPro" id="IPR041807">
    <property type="entry name" value="Cue5/Don1_CUE"/>
</dbReference>
<feature type="region of interest" description="Disordered" evidence="1">
    <location>
        <begin position="212"/>
        <end position="243"/>
    </location>
</feature>
<gene>
    <name evidence="3" type="ORF">PCL_08949</name>
</gene>
<dbReference type="Proteomes" id="UP000245956">
    <property type="component" value="Unassembled WGS sequence"/>
</dbReference>
<dbReference type="InterPro" id="IPR003892">
    <property type="entry name" value="CUE"/>
</dbReference>
<feature type="compositionally biased region" description="Low complexity" evidence="1">
    <location>
        <begin position="131"/>
        <end position="157"/>
    </location>
</feature>